<dbReference type="EMBL" id="JAENRE010000001">
    <property type="protein sequence ID" value="MBO3415659.1"/>
    <property type="molecule type" value="Genomic_DNA"/>
</dbReference>
<dbReference type="Proteomes" id="UP000855421">
    <property type="component" value="Unassembled WGS sequence"/>
</dbReference>
<evidence type="ECO:0000313" key="4">
    <source>
        <dbReference type="Proteomes" id="UP000247117"/>
    </source>
</evidence>
<reference evidence="1" key="2">
    <citation type="journal article" date="2018" name="Genome Biol.">
        <title>SKESA: strategic k-mer extension for scrupulous assemblies.</title>
        <authorList>
            <person name="Souvorov A."/>
            <person name="Agarwala R."/>
            <person name="Lipman D.J."/>
        </authorList>
    </citation>
    <scope>NUCLEOTIDE SEQUENCE</scope>
    <source>
        <strain evidence="1">C25</strain>
    </source>
</reference>
<protein>
    <submittedName>
        <fullName evidence="1">Uncharacterized protein</fullName>
    </submittedName>
</protein>
<dbReference type="Proteomes" id="UP000247117">
    <property type="component" value="Unassembled WGS sequence"/>
</dbReference>
<evidence type="ECO:0000313" key="6">
    <source>
        <dbReference type="Proteomes" id="UP000855421"/>
    </source>
</evidence>
<reference evidence="1" key="3">
    <citation type="submission" date="2020-07" db="EMBL/GenBank/DDBJ databases">
        <authorList>
            <consortium name="NCBI Pathogen Detection Project"/>
        </authorList>
    </citation>
    <scope>NUCLEOTIDE SEQUENCE</scope>
    <source>
        <strain evidence="1">C25</strain>
    </source>
</reference>
<reference evidence="3 4" key="1">
    <citation type="journal article" date="2018" name="BMC Genomics">
        <title>Whole genome analysis reveals the diversity and evolutionary relationships between necrotic enteritis-causing strains of Clostridium perfringens.</title>
        <authorList>
            <person name="Lacey J.A."/>
            <person name="Allnutt T.R."/>
            <person name="Vezina B."/>
            <person name="Van T.T.H."/>
            <person name="Stent T."/>
            <person name="Han X."/>
            <person name="Rood J.I."/>
            <person name="Wade B."/>
            <person name="Keyburn A.L."/>
            <person name="Seeman T."/>
            <person name="Chen H."/>
            <person name="Haring V."/>
            <person name="Johanesen P.A."/>
            <person name="Lyras D."/>
            <person name="Moore R.J."/>
        </authorList>
    </citation>
    <scope>NUCLEOTIDE SEQUENCE [LARGE SCALE GENOMIC DNA]</scope>
    <source>
        <strain evidence="3 4">EUR-NE15</strain>
    </source>
</reference>
<name>A0AAP8XFQ7_CLOPF</name>
<evidence type="ECO:0000313" key="2">
    <source>
        <dbReference type="EMBL" id="MBO3415659.1"/>
    </source>
</evidence>
<dbReference type="AlphaFoldDB" id="A0AAP8XFQ7"/>
<accession>A0AAP8XFQ7</accession>
<organism evidence="1 6">
    <name type="scientific">Clostridium perfringens</name>
    <dbReference type="NCBI Taxonomy" id="1502"/>
    <lineage>
        <taxon>Bacteria</taxon>
        <taxon>Bacillati</taxon>
        <taxon>Bacillota</taxon>
        <taxon>Clostridia</taxon>
        <taxon>Eubacteriales</taxon>
        <taxon>Clostridiaceae</taxon>
        <taxon>Clostridium</taxon>
    </lineage>
</organism>
<evidence type="ECO:0000313" key="5">
    <source>
        <dbReference type="Proteomes" id="UP000668358"/>
    </source>
</evidence>
<reference evidence="2 5" key="4">
    <citation type="submission" date="2020-12" db="EMBL/GenBank/DDBJ databases">
        <title>Comparative genomics of Clostridium perfringens reveals patterns of host-associated phylogenetic clades and virulence factors.</title>
        <authorList>
            <person name="Smith A.H."/>
            <person name="Geier R."/>
        </authorList>
    </citation>
    <scope>NUCLEOTIDE SEQUENCE [LARGE SCALE GENOMIC DNA]</scope>
    <source>
        <strain evidence="2 5">CHD15829P</strain>
    </source>
</reference>
<evidence type="ECO:0000313" key="3">
    <source>
        <dbReference type="EMBL" id="PWX42376.1"/>
    </source>
</evidence>
<gene>
    <name evidence="3" type="ORF">CYK91_04350</name>
    <name evidence="1" type="ORF">I9063_002329</name>
    <name evidence="2" type="ORF">JJB78_03860</name>
</gene>
<dbReference type="EMBL" id="DACTBT010000017">
    <property type="protein sequence ID" value="HAT4298945.1"/>
    <property type="molecule type" value="Genomic_DNA"/>
</dbReference>
<evidence type="ECO:0000313" key="1">
    <source>
        <dbReference type="EMBL" id="HAT4298945.1"/>
    </source>
</evidence>
<dbReference type="RefSeq" id="WP_057232710.1">
    <property type="nucleotide sequence ID" value="NZ_CATNYE010000003.1"/>
</dbReference>
<sequence length="428" mass="50472">MVNNKELELIINENELENLGFKREKKEMKIENLEVGKPIKNYKELCGLLGIKITSGKSKKLQLEDLERYCVYHKEGNKFVVDEIYENPLPKLDGRINGNNNVYVEEIGDILVEYISNNKRADNKVLLSFSKIINVLGLVNNTYTVANNKKSELADILNIELSAIHYFYNTSRCEFKKIIKRALNNLQKRSVIKYEEKWQICEKVNTDGETKEIYRLATKGEVSMILDAQKRSLDEMGLKDLTALFLAGSVKYKKFNKKVNEKLPRSWNYYYGVYEIIFGSAAVDIEMKYIEEKRISLNNKSKDKMNKVFSIDDEESNEKKLTEVLIDLIKYDLKLDEKIIEKYKENQKEKNKLMTEKFNEIAIITREKNKLAMREDDITKEMKYIENTFDNRDSIKLYDYFAYKESIDIRKKTNEFINDLDLDELFRF</sequence>
<dbReference type="EMBL" id="PJTB01000001">
    <property type="protein sequence ID" value="PWX42376.1"/>
    <property type="molecule type" value="Genomic_DNA"/>
</dbReference>
<comment type="caution">
    <text evidence="1">The sequence shown here is derived from an EMBL/GenBank/DDBJ whole genome shotgun (WGS) entry which is preliminary data.</text>
</comment>
<dbReference type="Proteomes" id="UP000668358">
    <property type="component" value="Unassembled WGS sequence"/>
</dbReference>
<proteinExistence type="predicted"/>